<dbReference type="AlphaFoldDB" id="A0AAV0FS41"/>
<comment type="caution">
    <text evidence="1">The sequence shown here is derived from an EMBL/GenBank/DDBJ whole genome shotgun (WGS) entry which is preliminary data.</text>
</comment>
<dbReference type="Proteomes" id="UP001152523">
    <property type="component" value="Unassembled WGS sequence"/>
</dbReference>
<reference evidence="1" key="1">
    <citation type="submission" date="2022-07" db="EMBL/GenBank/DDBJ databases">
        <authorList>
            <person name="Macas J."/>
            <person name="Novak P."/>
            <person name="Neumann P."/>
        </authorList>
    </citation>
    <scope>NUCLEOTIDE SEQUENCE</scope>
</reference>
<organism evidence="1 2">
    <name type="scientific">Cuscuta epithymum</name>
    <dbReference type="NCBI Taxonomy" id="186058"/>
    <lineage>
        <taxon>Eukaryota</taxon>
        <taxon>Viridiplantae</taxon>
        <taxon>Streptophyta</taxon>
        <taxon>Embryophyta</taxon>
        <taxon>Tracheophyta</taxon>
        <taxon>Spermatophyta</taxon>
        <taxon>Magnoliopsida</taxon>
        <taxon>eudicotyledons</taxon>
        <taxon>Gunneridae</taxon>
        <taxon>Pentapetalae</taxon>
        <taxon>asterids</taxon>
        <taxon>lamiids</taxon>
        <taxon>Solanales</taxon>
        <taxon>Convolvulaceae</taxon>
        <taxon>Cuscuteae</taxon>
        <taxon>Cuscuta</taxon>
        <taxon>Cuscuta subgen. Cuscuta</taxon>
    </lineage>
</organism>
<gene>
    <name evidence="1" type="ORF">CEPIT_LOCUS36683</name>
</gene>
<proteinExistence type="predicted"/>
<evidence type="ECO:0000313" key="1">
    <source>
        <dbReference type="EMBL" id="CAH9138291.1"/>
    </source>
</evidence>
<accession>A0AAV0FS41</accession>
<feature type="non-terminal residue" evidence="1">
    <location>
        <position position="50"/>
    </location>
</feature>
<keyword evidence="2" id="KW-1185">Reference proteome</keyword>
<protein>
    <submittedName>
        <fullName evidence="1">Uncharacterized protein</fullName>
    </submittedName>
</protein>
<name>A0AAV0FS41_9ASTE</name>
<sequence length="50" mass="6068">MEEEIKMIEKNDTWEMVDLPHNKEEIKMIEKNDTWEMVDLPHNKEVIGVK</sequence>
<dbReference type="EMBL" id="CAMAPF010001007">
    <property type="protein sequence ID" value="CAH9138291.1"/>
    <property type="molecule type" value="Genomic_DNA"/>
</dbReference>
<evidence type="ECO:0000313" key="2">
    <source>
        <dbReference type="Proteomes" id="UP001152523"/>
    </source>
</evidence>